<dbReference type="InterPro" id="IPR050190">
    <property type="entry name" value="UPF0213_domain"/>
</dbReference>
<dbReference type="PROSITE" id="PS50164">
    <property type="entry name" value="GIY_YIG"/>
    <property type="match status" value="1"/>
</dbReference>
<feature type="domain" description="GIY-YIG" evidence="3">
    <location>
        <begin position="4"/>
        <end position="80"/>
    </location>
</feature>
<dbReference type="SMART" id="SM00465">
    <property type="entry name" value="GIYc"/>
    <property type="match status" value="1"/>
</dbReference>
<evidence type="ECO:0000256" key="2">
    <source>
        <dbReference type="SAM" id="MobiDB-lite"/>
    </source>
</evidence>
<dbReference type="Gene3D" id="3.40.1440.10">
    <property type="entry name" value="GIY-YIG endonuclease"/>
    <property type="match status" value="1"/>
</dbReference>
<reference evidence="4 5" key="1">
    <citation type="journal article" date="2016" name="Nat. Commun.">
        <title>Thousands of microbial genomes shed light on interconnected biogeochemical processes in an aquifer system.</title>
        <authorList>
            <person name="Anantharaman K."/>
            <person name="Brown C.T."/>
            <person name="Hug L.A."/>
            <person name="Sharon I."/>
            <person name="Castelle C.J."/>
            <person name="Probst A.J."/>
            <person name="Thomas B.C."/>
            <person name="Singh A."/>
            <person name="Wilkins M.J."/>
            <person name="Karaoz U."/>
            <person name="Brodie E.L."/>
            <person name="Williams K.H."/>
            <person name="Hubbard S.S."/>
            <person name="Banfield J.F."/>
        </authorList>
    </citation>
    <scope>NUCLEOTIDE SEQUENCE [LARGE SCALE GENOMIC DNA]</scope>
</reference>
<dbReference type="InterPro" id="IPR000305">
    <property type="entry name" value="GIY-YIG_endonuc"/>
</dbReference>
<dbReference type="STRING" id="1797472.A2215_02835"/>
<dbReference type="EMBL" id="MEZY01000033">
    <property type="protein sequence ID" value="OGD63572.1"/>
    <property type="molecule type" value="Genomic_DNA"/>
</dbReference>
<organism evidence="4 5">
    <name type="scientific">Candidatus Berkelbacteria bacterium RIFOXYA2_FULL_43_10</name>
    <dbReference type="NCBI Taxonomy" id="1797472"/>
    <lineage>
        <taxon>Bacteria</taxon>
        <taxon>Candidatus Berkelbacteria</taxon>
    </lineage>
</organism>
<gene>
    <name evidence="4" type="ORF">A2215_02835</name>
</gene>
<sequence length="111" mass="13000">MKEEQYYTYIATNKIDTVFYIGVTNDLERRAYEHKNKLVKGFTDKYNVNKIVYFEMTPDVKSAIAREKQLKRWHREWKINLIKKNNPNFDDLLGDPETLASSSTSRSGSSG</sequence>
<dbReference type="PANTHER" id="PTHR34477:SF5">
    <property type="entry name" value="BSL5627 PROTEIN"/>
    <property type="match status" value="1"/>
</dbReference>
<dbReference type="InterPro" id="IPR035901">
    <property type="entry name" value="GIY-YIG_endonuc_sf"/>
</dbReference>
<comment type="similarity">
    <text evidence="1">Belongs to the UPF0213 family.</text>
</comment>
<dbReference type="CDD" id="cd10448">
    <property type="entry name" value="GIY-YIG_unchar_3"/>
    <property type="match status" value="1"/>
</dbReference>
<feature type="compositionally biased region" description="Low complexity" evidence="2">
    <location>
        <begin position="101"/>
        <end position="111"/>
    </location>
</feature>
<name>A0A1F5E849_9BACT</name>
<dbReference type="Proteomes" id="UP000178583">
    <property type="component" value="Unassembled WGS sequence"/>
</dbReference>
<feature type="region of interest" description="Disordered" evidence="2">
    <location>
        <begin position="87"/>
        <end position="111"/>
    </location>
</feature>
<accession>A0A1F5E849</accession>
<dbReference type="AlphaFoldDB" id="A0A1F5E849"/>
<dbReference type="PANTHER" id="PTHR34477">
    <property type="entry name" value="UPF0213 PROTEIN YHBQ"/>
    <property type="match status" value="1"/>
</dbReference>
<dbReference type="SUPFAM" id="SSF82771">
    <property type="entry name" value="GIY-YIG endonuclease"/>
    <property type="match status" value="1"/>
</dbReference>
<protein>
    <recommendedName>
        <fullName evidence="3">GIY-YIG domain-containing protein</fullName>
    </recommendedName>
</protein>
<evidence type="ECO:0000313" key="5">
    <source>
        <dbReference type="Proteomes" id="UP000178583"/>
    </source>
</evidence>
<comment type="caution">
    <text evidence="4">The sequence shown here is derived from an EMBL/GenBank/DDBJ whole genome shotgun (WGS) entry which is preliminary data.</text>
</comment>
<dbReference type="Pfam" id="PF01541">
    <property type="entry name" value="GIY-YIG"/>
    <property type="match status" value="1"/>
</dbReference>
<evidence type="ECO:0000259" key="3">
    <source>
        <dbReference type="PROSITE" id="PS50164"/>
    </source>
</evidence>
<evidence type="ECO:0000256" key="1">
    <source>
        <dbReference type="ARBA" id="ARBA00007435"/>
    </source>
</evidence>
<evidence type="ECO:0000313" key="4">
    <source>
        <dbReference type="EMBL" id="OGD63572.1"/>
    </source>
</evidence>
<proteinExistence type="inferred from homology"/>